<dbReference type="Proteomes" id="UP001246858">
    <property type="component" value="Unassembled WGS sequence"/>
</dbReference>
<accession>A0ACC6L3D1</accession>
<reference evidence="1" key="1">
    <citation type="submission" date="2023-07" db="EMBL/GenBank/DDBJ databases">
        <title>Sorghum-associated microbial communities from plants grown in Nebraska, USA.</title>
        <authorList>
            <person name="Schachtman D."/>
        </authorList>
    </citation>
    <scope>NUCLEOTIDE SEQUENCE</scope>
    <source>
        <strain evidence="1">2697</strain>
    </source>
</reference>
<name>A0ACC6L3D1_9SPHI</name>
<protein>
    <submittedName>
        <fullName evidence="1">RNA polymerase sigma-70 factor (ECF subfamily)</fullName>
    </submittedName>
</protein>
<evidence type="ECO:0000313" key="1">
    <source>
        <dbReference type="EMBL" id="MDR6785851.1"/>
    </source>
</evidence>
<dbReference type="EMBL" id="JAVDTF010000005">
    <property type="protein sequence ID" value="MDR6785851.1"/>
    <property type="molecule type" value="Genomic_DNA"/>
</dbReference>
<evidence type="ECO:0000313" key="2">
    <source>
        <dbReference type="Proteomes" id="UP001246858"/>
    </source>
</evidence>
<comment type="caution">
    <text evidence="1">The sequence shown here is derived from an EMBL/GenBank/DDBJ whole genome shotgun (WGS) entry which is preliminary data.</text>
</comment>
<proteinExistence type="predicted"/>
<gene>
    <name evidence="1" type="ORF">J2X78_004443</name>
</gene>
<keyword evidence="2" id="KW-1185">Reference proteome</keyword>
<sequence>MKTLAKLSMATKTTNLESQQIPFPNECCPVFIKYFEGYNYHEIAAALNLPLKTVKERLRNNKRRLRINLRMFARNFRAALHDL</sequence>
<organism evidence="1 2">
    <name type="scientific">Pedobacter africanus</name>
    <dbReference type="NCBI Taxonomy" id="151894"/>
    <lineage>
        <taxon>Bacteria</taxon>
        <taxon>Pseudomonadati</taxon>
        <taxon>Bacteroidota</taxon>
        <taxon>Sphingobacteriia</taxon>
        <taxon>Sphingobacteriales</taxon>
        <taxon>Sphingobacteriaceae</taxon>
        <taxon>Pedobacter</taxon>
    </lineage>
</organism>